<name>A0AAV4V9M4_CAEEX</name>
<accession>A0AAV4V9M4</accession>
<reference evidence="1 2" key="1">
    <citation type="submission" date="2021-06" db="EMBL/GenBank/DDBJ databases">
        <title>Caerostris extrusa draft genome.</title>
        <authorList>
            <person name="Kono N."/>
            <person name="Arakawa K."/>
        </authorList>
    </citation>
    <scope>NUCLEOTIDE SEQUENCE [LARGE SCALE GENOMIC DNA]</scope>
</reference>
<keyword evidence="2" id="KW-1185">Reference proteome</keyword>
<evidence type="ECO:0000313" key="1">
    <source>
        <dbReference type="EMBL" id="GIY66821.1"/>
    </source>
</evidence>
<dbReference type="Proteomes" id="UP001054945">
    <property type="component" value="Unassembled WGS sequence"/>
</dbReference>
<sequence length="69" mass="8000">MRTMVCPSKVGLIISNFDIRNKICVHQTFACVGVELYNFVHHWVSRSRDFLSFSKCQGEDFASSQESRR</sequence>
<dbReference type="AlphaFoldDB" id="A0AAV4V9M4"/>
<dbReference type="EMBL" id="BPLR01014156">
    <property type="protein sequence ID" value="GIY66821.1"/>
    <property type="molecule type" value="Genomic_DNA"/>
</dbReference>
<protein>
    <submittedName>
        <fullName evidence="1">Uncharacterized protein</fullName>
    </submittedName>
</protein>
<gene>
    <name evidence="1" type="ORF">CEXT_101501</name>
</gene>
<proteinExistence type="predicted"/>
<organism evidence="1 2">
    <name type="scientific">Caerostris extrusa</name>
    <name type="common">Bark spider</name>
    <name type="synonym">Caerostris bankana</name>
    <dbReference type="NCBI Taxonomy" id="172846"/>
    <lineage>
        <taxon>Eukaryota</taxon>
        <taxon>Metazoa</taxon>
        <taxon>Ecdysozoa</taxon>
        <taxon>Arthropoda</taxon>
        <taxon>Chelicerata</taxon>
        <taxon>Arachnida</taxon>
        <taxon>Araneae</taxon>
        <taxon>Araneomorphae</taxon>
        <taxon>Entelegynae</taxon>
        <taxon>Araneoidea</taxon>
        <taxon>Araneidae</taxon>
        <taxon>Caerostris</taxon>
    </lineage>
</organism>
<evidence type="ECO:0000313" key="2">
    <source>
        <dbReference type="Proteomes" id="UP001054945"/>
    </source>
</evidence>
<comment type="caution">
    <text evidence="1">The sequence shown here is derived from an EMBL/GenBank/DDBJ whole genome shotgun (WGS) entry which is preliminary data.</text>
</comment>